<dbReference type="PANTHER" id="PTHR30478">
    <property type="entry name" value="DNA POLYMERASE III SUBUNIT BETA"/>
    <property type="match status" value="1"/>
</dbReference>
<keyword evidence="7" id="KW-0235">DNA replication</keyword>
<evidence type="ECO:0000256" key="4">
    <source>
        <dbReference type="ARBA" id="ARBA00022490"/>
    </source>
</evidence>
<evidence type="ECO:0000256" key="11">
    <source>
        <dbReference type="ARBA" id="ARBA00033276"/>
    </source>
</evidence>
<name>A0ABS7WVJ0_9BACT</name>
<reference evidence="14 15" key="1">
    <citation type="submission" date="2020-07" db="EMBL/GenBank/DDBJ databases">
        <title>Transfer of Campylobacter canadensis to the novel genus Avispirillum gen. nov., that also includes two novel species recovered from migratory waterfowl: Avispirillum anseris sp. nov. and Avispirillum brantae sp. nov.</title>
        <authorList>
            <person name="Miller W.G."/>
            <person name="Chapman M.H."/>
            <person name="Yee E."/>
            <person name="Inglis G.D."/>
        </authorList>
    </citation>
    <scope>NUCLEOTIDE SEQUENCE [LARGE SCALE GENOMIC DNA]</scope>
    <source>
        <strain evidence="14 15">L283</strain>
    </source>
</reference>
<evidence type="ECO:0000256" key="1">
    <source>
        <dbReference type="ARBA" id="ARBA00004496"/>
    </source>
</evidence>
<evidence type="ECO:0000256" key="6">
    <source>
        <dbReference type="ARBA" id="ARBA00022695"/>
    </source>
</evidence>
<dbReference type="Proteomes" id="UP000786183">
    <property type="component" value="Unassembled WGS sequence"/>
</dbReference>
<evidence type="ECO:0000256" key="5">
    <source>
        <dbReference type="ARBA" id="ARBA00022679"/>
    </source>
</evidence>
<evidence type="ECO:0000259" key="13">
    <source>
        <dbReference type="Pfam" id="PF02767"/>
    </source>
</evidence>
<keyword evidence="9" id="KW-0238">DNA-binding</keyword>
<evidence type="ECO:0000256" key="2">
    <source>
        <dbReference type="ARBA" id="ARBA00010752"/>
    </source>
</evidence>
<dbReference type="GO" id="GO:0003887">
    <property type="term" value="F:DNA-directed DNA polymerase activity"/>
    <property type="evidence" value="ECO:0007669"/>
    <property type="project" value="UniProtKB-EC"/>
</dbReference>
<keyword evidence="5 14" id="KW-0808">Transferase</keyword>
<sequence length="362" mass="42063">MKLLIDRKKVENIISILTNYVEKKDLTSINSNIQIKTLDDSLLLRASDTEIGIEYKIKDCQIIENGEIFINPKQFNDILKVLKNDVLIKIEKDNNCINITQEKTNFTLALFQEDRQFNFIENENNKSEIKLSNSEFSKGIKMVNNAIDNSSLSMQFNCCYIEIAKDKCSFVGSDTKRLNVFDIYVNNNEESKIIITKRAVSEISKLLNENVKFYKNNDYFIIENDNFKFFTKNINLDFLRYKEILPPQEASIKVSLNTKQILNELKKLNVVSSRANIVFDNNKIIFSSIKEINQLSQSSVKTEIENNININNNFEINITNKHIIDYLNENDEENFVIEYFAQNSPIILKSTNYYALIAVNKN</sequence>
<evidence type="ECO:0000259" key="12">
    <source>
        <dbReference type="Pfam" id="PF00712"/>
    </source>
</evidence>
<comment type="subcellular location">
    <subcellularLocation>
        <location evidence="1">Cytoplasm</location>
    </subcellularLocation>
</comment>
<dbReference type="InterPro" id="IPR022634">
    <property type="entry name" value="DNA_polIII_beta_N"/>
</dbReference>
<evidence type="ECO:0000313" key="15">
    <source>
        <dbReference type="Proteomes" id="UP000786183"/>
    </source>
</evidence>
<dbReference type="Pfam" id="PF00712">
    <property type="entry name" value="DNA_pol3_beta"/>
    <property type="match status" value="1"/>
</dbReference>
<organism evidence="14 15">
    <name type="scientific">Campylobacter canadensis</name>
    <dbReference type="NCBI Taxonomy" id="449520"/>
    <lineage>
        <taxon>Bacteria</taxon>
        <taxon>Pseudomonadati</taxon>
        <taxon>Campylobacterota</taxon>
        <taxon>Epsilonproteobacteria</taxon>
        <taxon>Campylobacterales</taxon>
        <taxon>Campylobacteraceae</taxon>
        <taxon>Campylobacter</taxon>
    </lineage>
</organism>
<keyword evidence="8" id="KW-0239">DNA-directed DNA polymerase</keyword>
<dbReference type="InterPro" id="IPR001001">
    <property type="entry name" value="DNA_polIII_beta"/>
</dbReference>
<dbReference type="SMART" id="SM00480">
    <property type="entry name" value="POL3Bc"/>
    <property type="match status" value="1"/>
</dbReference>
<dbReference type="InterPro" id="IPR022637">
    <property type="entry name" value="DNA_polIII_beta_cen"/>
</dbReference>
<dbReference type="InterPro" id="IPR046938">
    <property type="entry name" value="DNA_clamp_sf"/>
</dbReference>
<dbReference type="NCBIfam" id="TIGR00663">
    <property type="entry name" value="dnan"/>
    <property type="match status" value="1"/>
</dbReference>
<feature type="domain" description="DNA polymerase III beta sliding clamp N-terminal" evidence="12">
    <location>
        <begin position="1"/>
        <end position="112"/>
    </location>
</feature>
<keyword evidence="4" id="KW-0963">Cytoplasm</keyword>
<keyword evidence="15" id="KW-1185">Reference proteome</keyword>
<evidence type="ECO:0000256" key="3">
    <source>
        <dbReference type="ARBA" id="ARBA00021035"/>
    </source>
</evidence>
<dbReference type="RefSeq" id="WP_172229577.1">
    <property type="nucleotide sequence ID" value="NZ_CP035946.1"/>
</dbReference>
<accession>A0ABS7WVJ0</accession>
<dbReference type="PANTHER" id="PTHR30478:SF0">
    <property type="entry name" value="BETA SLIDING CLAMP"/>
    <property type="match status" value="1"/>
</dbReference>
<gene>
    <name evidence="14" type="primary">dnaN</name>
    <name evidence="14" type="ORF">AVCANL283_07730</name>
</gene>
<dbReference type="Gene3D" id="3.10.150.10">
    <property type="entry name" value="DNA Polymerase III, subunit A, domain 2"/>
    <property type="match status" value="3"/>
</dbReference>
<evidence type="ECO:0000313" key="14">
    <source>
        <dbReference type="EMBL" id="MBZ7987980.1"/>
    </source>
</evidence>
<dbReference type="SUPFAM" id="SSF55979">
    <property type="entry name" value="DNA clamp"/>
    <property type="match status" value="3"/>
</dbReference>
<protein>
    <recommendedName>
        <fullName evidence="3">Beta sliding clamp</fullName>
    </recommendedName>
    <alternativeName>
        <fullName evidence="11">Beta-clamp processivity factor</fullName>
    </alternativeName>
    <alternativeName>
        <fullName evidence="10">DNA polymerase III beta sliding clamp subunit</fullName>
    </alternativeName>
</protein>
<evidence type="ECO:0000256" key="8">
    <source>
        <dbReference type="ARBA" id="ARBA00022932"/>
    </source>
</evidence>
<dbReference type="EMBL" id="JACGBB010000022">
    <property type="protein sequence ID" value="MBZ7987980.1"/>
    <property type="molecule type" value="Genomic_DNA"/>
</dbReference>
<keyword evidence="6 14" id="KW-0548">Nucleotidyltransferase</keyword>
<evidence type="ECO:0000256" key="9">
    <source>
        <dbReference type="ARBA" id="ARBA00023125"/>
    </source>
</evidence>
<proteinExistence type="inferred from homology"/>
<dbReference type="Pfam" id="PF02767">
    <property type="entry name" value="DNA_pol3_beta_2"/>
    <property type="match status" value="1"/>
</dbReference>
<feature type="domain" description="DNA polymerase III beta sliding clamp central" evidence="13">
    <location>
        <begin position="131"/>
        <end position="238"/>
    </location>
</feature>
<comment type="caution">
    <text evidence="14">The sequence shown here is derived from an EMBL/GenBank/DDBJ whole genome shotgun (WGS) entry which is preliminary data.</text>
</comment>
<comment type="similarity">
    <text evidence="2">Belongs to the beta sliding clamp family.</text>
</comment>
<evidence type="ECO:0000256" key="10">
    <source>
        <dbReference type="ARBA" id="ARBA00030988"/>
    </source>
</evidence>
<evidence type="ECO:0000256" key="7">
    <source>
        <dbReference type="ARBA" id="ARBA00022705"/>
    </source>
</evidence>